<dbReference type="PANTHER" id="PTHR30035:SF3">
    <property type="entry name" value="INTERMEMBRANE PHOSPHOLIPID TRANSPORT SYSTEM LIPOPROTEIN MLAA"/>
    <property type="match status" value="1"/>
</dbReference>
<evidence type="ECO:0000256" key="2">
    <source>
        <dbReference type="ARBA" id="ARBA00022729"/>
    </source>
</evidence>
<evidence type="ECO:0000313" key="6">
    <source>
        <dbReference type="Proteomes" id="UP000198870"/>
    </source>
</evidence>
<accession>A0A1G5JPC6</accession>
<dbReference type="PRINTS" id="PR01805">
    <property type="entry name" value="VACJLIPOPROT"/>
</dbReference>
<dbReference type="InterPro" id="IPR007428">
    <property type="entry name" value="MlaA"/>
</dbReference>
<dbReference type="GO" id="GO:0120010">
    <property type="term" value="P:intermembrane phospholipid transfer"/>
    <property type="evidence" value="ECO:0007669"/>
    <property type="project" value="TreeGrafter"/>
</dbReference>
<gene>
    <name evidence="5" type="ORF">SAMN05216233_1387</name>
</gene>
<dbReference type="PANTHER" id="PTHR30035">
    <property type="entry name" value="LIPOPROTEIN VACJ-RELATED"/>
    <property type="match status" value="1"/>
</dbReference>
<dbReference type="Proteomes" id="UP000198870">
    <property type="component" value="Unassembled WGS sequence"/>
</dbReference>
<evidence type="ECO:0000313" key="5">
    <source>
        <dbReference type="EMBL" id="SCY90245.1"/>
    </source>
</evidence>
<keyword evidence="6" id="KW-1185">Reference proteome</keyword>
<evidence type="ECO:0000256" key="4">
    <source>
        <dbReference type="SAM" id="SignalP"/>
    </source>
</evidence>
<keyword evidence="5" id="KW-0449">Lipoprotein</keyword>
<dbReference type="AlphaFoldDB" id="A0A1G5JPC6"/>
<feature type="chain" id="PRO_5011454713" evidence="4">
    <location>
        <begin position="31"/>
        <end position="302"/>
    </location>
</feature>
<name>A0A1G5JPC6_9BACT</name>
<sequence length="302" mass="32993">MVFRSRGTGHRVVPLALMALVLALFLQGCAAHTSPSLESPVQPPPEEGTAASTVEAPPAPEDAFAEDAFADDDFSEDDEFLDDDDFFDDEGLIEEFGETPEVLVRDPLAPFNRAMFSLNDALLIWVIKPVATGYRAVTPTVMRRGVANFFDNLKTPVRLVSSLLQGKFKGAGSEVGRFVINTTVGVLGFGDPATHWFHLSPSDEDLGQVLGAWGVGNGMYIVWPLLGPSTLRDSASIPGYFYLNPVGYVKPTKLSLGISAYEKLNEASFSIDDYITLKASALDPYTFIRDLYIQSRNKMVEE</sequence>
<evidence type="ECO:0000256" key="1">
    <source>
        <dbReference type="ARBA" id="ARBA00010634"/>
    </source>
</evidence>
<feature type="region of interest" description="Disordered" evidence="3">
    <location>
        <begin position="34"/>
        <end position="55"/>
    </location>
</feature>
<dbReference type="STRING" id="419481.SAMN05216233_1387"/>
<dbReference type="PROSITE" id="PS51257">
    <property type="entry name" value="PROKAR_LIPOPROTEIN"/>
    <property type="match status" value="1"/>
</dbReference>
<evidence type="ECO:0000256" key="3">
    <source>
        <dbReference type="SAM" id="MobiDB-lite"/>
    </source>
</evidence>
<keyword evidence="2 4" id="KW-0732">Signal</keyword>
<dbReference type="Pfam" id="PF04333">
    <property type="entry name" value="MlaA"/>
    <property type="match status" value="1"/>
</dbReference>
<organism evidence="5 6">
    <name type="scientific">Desulfoluna spongiiphila</name>
    <dbReference type="NCBI Taxonomy" id="419481"/>
    <lineage>
        <taxon>Bacteria</taxon>
        <taxon>Pseudomonadati</taxon>
        <taxon>Thermodesulfobacteriota</taxon>
        <taxon>Desulfobacteria</taxon>
        <taxon>Desulfobacterales</taxon>
        <taxon>Desulfolunaceae</taxon>
        <taxon>Desulfoluna</taxon>
    </lineage>
</organism>
<dbReference type="GO" id="GO:0016020">
    <property type="term" value="C:membrane"/>
    <property type="evidence" value="ECO:0007669"/>
    <property type="project" value="InterPro"/>
</dbReference>
<reference evidence="5 6" key="1">
    <citation type="submission" date="2016-10" db="EMBL/GenBank/DDBJ databases">
        <authorList>
            <person name="de Groot N.N."/>
        </authorList>
    </citation>
    <scope>NUCLEOTIDE SEQUENCE [LARGE SCALE GENOMIC DNA]</scope>
    <source>
        <strain evidence="5 6">AA1</strain>
    </source>
</reference>
<dbReference type="EMBL" id="FMUX01000038">
    <property type="protein sequence ID" value="SCY90245.1"/>
    <property type="molecule type" value="Genomic_DNA"/>
</dbReference>
<proteinExistence type="inferred from homology"/>
<protein>
    <submittedName>
        <fullName evidence="5">Phospholipid-binding lipoprotein MlaA</fullName>
    </submittedName>
</protein>
<feature type="signal peptide" evidence="4">
    <location>
        <begin position="1"/>
        <end position="30"/>
    </location>
</feature>
<comment type="similarity">
    <text evidence="1">Belongs to the MlaA family.</text>
</comment>